<evidence type="ECO:0000313" key="2">
    <source>
        <dbReference type="Proteomes" id="UP000036313"/>
    </source>
</evidence>
<comment type="caution">
    <text evidence="1">The sequence shown here is derived from an EMBL/GenBank/DDBJ whole genome shotgun (WGS) entry which is preliminary data.</text>
</comment>
<reference evidence="1 2" key="1">
    <citation type="journal article" date="2015" name="Genome Biol. Evol.">
        <title>Characterization of Three Mycobacterium spp. with Potential Use in Bioremediation by Genome Sequencing and Comparative Genomics.</title>
        <authorList>
            <person name="Das S."/>
            <person name="Pettersson B.M."/>
            <person name="Behra P.R."/>
            <person name="Ramesh M."/>
            <person name="Dasgupta S."/>
            <person name="Bhattacharya A."/>
            <person name="Kirsebom L.A."/>
        </authorList>
    </citation>
    <scope>NUCLEOTIDE SEQUENCE [LARGE SCALE GENOMIC DNA]</scope>
    <source>
        <strain evidence="1 2">DSM 44075</strain>
    </source>
</reference>
<proteinExistence type="predicted"/>
<accession>A0A0J6WBK1</accession>
<dbReference type="RefSeq" id="WP_164481780.1">
    <property type="nucleotide sequence ID" value="NZ_CALTXN010000052.1"/>
</dbReference>
<organism evidence="1 2">
    <name type="scientific">Mycolicibacterium obuense</name>
    <dbReference type="NCBI Taxonomy" id="1807"/>
    <lineage>
        <taxon>Bacteria</taxon>
        <taxon>Bacillati</taxon>
        <taxon>Actinomycetota</taxon>
        <taxon>Actinomycetes</taxon>
        <taxon>Mycobacteriales</taxon>
        <taxon>Mycobacteriaceae</taxon>
        <taxon>Mycolicibacterium</taxon>
    </lineage>
</organism>
<sequence length="54" mass="5994">MPEHAHETASLADVSQIGDSPLLRAMSGEHISVEAHDNLVEIARYEERLVQQLV</sequence>
<name>A0A0J6WBK1_9MYCO</name>
<evidence type="ECO:0000313" key="1">
    <source>
        <dbReference type="EMBL" id="KMO79944.1"/>
    </source>
</evidence>
<dbReference type="EMBL" id="JYNU01000006">
    <property type="protein sequence ID" value="KMO79944.1"/>
    <property type="molecule type" value="Genomic_DNA"/>
</dbReference>
<gene>
    <name evidence="1" type="ORF">MOBUDSM44075_01077</name>
</gene>
<protein>
    <submittedName>
        <fullName evidence="1">Uncharacterized protein</fullName>
    </submittedName>
</protein>
<dbReference type="AlphaFoldDB" id="A0A0J6WBK1"/>
<dbReference type="Proteomes" id="UP000036313">
    <property type="component" value="Unassembled WGS sequence"/>
</dbReference>